<evidence type="ECO:0000256" key="1">
    <source>
        <dbReference type="SAM" id="Phobius"/>
    </source>
</evidence>
<name>A0A1H3RZQ7_9BURK</name>
<dbReference type="GeneID" id="94693883"/>
<dbReference type="EMBL" id="FNPE01000017">
    <property type="protein sequence ID" value="SDZ30868.1"/>
    <property type="molecule type" value="Genomic_DNA"/>
</dbReference>
<keyword evidence="1" id="KW-0812">Transmembrane</keyword>
<feature type="transmembrane region" description="Helical" evidence="1">
    <location>
        <begin position="54"/>
        <end position="73"/>
    </location>
</feature>
<dbReference type="RefSeq" id="WP_074923116.1">
    <property type="nucleotide sequence ID" value="NZ_CP141274.1"/>
</dbReference>
<feature type="transmembrane region" description="Helical" evidence="1">
    <location>
        <begin position="20"/>
        <end position="42"/>
    </location>
</feature>
<proteinExistence type="predicted"/>
<accession>A0A1H3RZQ7</accession>
<keyword evidence="1" id="KW-1133">Transmembrane helix</keyword>
<dbReference type="Proteomes" id="UP000183417">
    <property type="component" value="Unassembled WGS sequence"/>
</dbReference>
<keyword evidence="1" id="KW-0472">Membrane</keyword>
<gene>
    <name evidence="2" type="ORF">SAMN05421547_11784</name>
</gene>
<dbReference type="AlphaFoldDB" id="A0A1H3RZQ7"/>
<evidence type="ECO:0000313" key="3">
    <source>
        <dbReference type="Proteomes" id="UP000183417"/>
    </source>
</evidence>
<reference evidence="2 3" key="1">
    <citation type="submission" date="2016-10" db="EMBL/GenBank/DDBJ databases">
        <authorList>
            <person name="de Groot N.N."/>
        </authorList>
    </citation>
    <scope>NUCLEOTIDE SEQUENCE [LARGE SCALE GENOMIC DNA]</scope>
    <source>
        <strain evidence="2 3">LMG 24775</strain>
    </source>
</reference>
<organism evidence="2 3">
    <name type="scientific">Delftia lacustris</name>
    <dbReference type="NCBI Taxonomy" id="558537"/>
    <lineage>
        <taxon>Bacteria</taxon>
        <taxon>Pseudomonadati</taxon>
        <taxon>Pseudomonadota</taxon>
        <taxon>Betaproteobacteria</taxon>
        <taxon>Burkholderiales</taxon>
        <taxon>Comamonadaceae</taxon>
        <taxon>Delftia</taxon>
    </lineage>
</organism>
<evidence type="ECO:0000313" key="2">
    <source>
        <dbReference type="EMBL" id="SDZ30868.1"/>
    </source>
</evidence>
<protein>
    <submittedName>
        <fullName evidence="2">Uncharacterized protein</fullName>
    </submittedName>
</protein>
<sequence>MSLPDTPSSRSASRKADIELLIKGVTCAVIGLVILLAPQFMAPGGIVQMMAQSYLVGWFALLLGTAFIVLFAVRRRKARR</sequence>